<dbReference type="Pfam" id="PF02911">
    <property type="entry name" value="Formyl_trans_C"/>
    <property type="match status" value="1"/>
</dbReference>
<proteinExistence type="predicted"/>
<evidence type="ECO:0000313" key="3">
    <source>
        <dbReference type="EMBL" id="MBM3094278.1"/>
    </source>
</evidence>
<dbReference type="GO" id="GO:0005829">
    <property type="term" value="C:cytosol"/>
    <property type="evidence" value="ECO:0007669"/>
    <property type="project" value="TreeGrafter"/>
</dbReference>
<dbReference type="InterPro" id="IPR036477">
    <property type="entry name" value="Formyl_transf_N_sf"/>
</dbReference>
<dbReference type="Proteomes" id="UP000744980">
    <property type="component" value="Unassembled WGS sequence"/>
</dbReference>
<keyword evidence="4" id="KW-1185">Reference proteome</keyword>
<evidence type="ECO:0000313" key="4">
    <source>
        <dbReference type="Proteomes" id="UP000744980"/>
    </source>
</evidence>
<dbReference type="Pfam" id="PF00551">
    <property type="entry name" value="Formyl_trans_N"/>
    <property type="match status" value="1"/>
</dbReference>
<organism evidence="3 4">
    <name type="scientific">Ensifer canadensis</name>
    <dbReference type="NCBI Taxonomy" id="555315"/>
    <lineage>
        <taxon>Bacteria</taxon>
        <taxon>Pseudomonadati</taxon>
        <taxon>Pseudomonadota</taxon>
        <taxon>Alphaproteobacteria</taxon>
        <taxon>Hyphomicrobiales</taxon>
        <taxon>Rhizobiaceae</taxon>
        <taxon>Sinorhizobium/Ensifer group</taxon>
        <taxon>Ensifer</taxon>
    </lineage>
</organism>
<protein>
    <submittedName>
        <fullName evidence="3">Methionyl-tRNA formyltransferase</fullName>
    </submittedName>
</protein>
<dbReference type="CDD" id="cd08702">
    <property type="entry name" value="Arna_FMT_C"/>
    <property type="match status" value="1"/>
</dbReference>
<dbReference type="AlphaFoldDB" id="A0AAW4FSF0"/>
<evidence type="ECO:0000259" key="1">
    <source>
        <dbReference type="Pfam" id="PF00551"/>
    </source>
</evidence>
<dbReference type="GO" id="GO:0004479">
    <property type="term" value="F:methionyl-tRNA formyltransferase activity"/>
    <property type="evidence" value="ECO:0007669"/>
    <property type="project" value="TreeGrafter"/>
</dbReference>
<dbReference type="CDD" id="cd08651">
    <property type="entry name" value="FMT_core_like_4"/>
    <property type="match status" value="1"/>
</dbReference>
<sequence>MRVAFVGTVEGSRIALEALVSVGRPPGLLLTLPGAKAGRHSDHADLMPIARRAGIDVVETSDVNDEATLATLRQFAPDVILVIGWSQICGPQFRSIPARGCLGFHPAALPRLRGRGVIPWTILCNEKVTGSTLFWLDDGMDSGDILLQRLFDVAADETARTLYDKHTRNLSEMIVEATDFLEKGSAKGIQQDEQGASYCARRRAEDGLIDWRSSAVDIERLIRAVGDPYPGAFTFFGDRKIVVTRATVHPNAGKYIGLTGQVQVYTKAGFLVLCGDGNCLEVIDWQGDRPALHGKLTDGRPGL</sequence>
<gene>
    <name evidence="3" type="ORF">GFB56_26400</name>
</gene>
<name>A0AAW4FSF0_9HYPH</name>
<dbReference type="SUPFAM" id="SSF50486">
    <property type="entry name" value="FMT C-terminal domain-like"/>
    <property type="match status" value="1"/>
</dbReference>
<accession>A0AAW4FSF0</accession>
<dbReference type="Gene3D" id="3.40.50.12230">
    <property type="match status" value="1"/>
</dbReference>
<dbReference type="InterPro" id="IPR002376">
    <property type="entry name" value="Formyl_transf_N"/>
</dbReference>
<dbReference type="InterPro" id="IPR005793">
    <property type="entry name" value="Formyl_trans_C"/>
</dbReference>
<dbReference type="RefSeq" id="WP_057220971.1">
    <property type="nucleotide sequence ID" value="NZ_CP083374.1"/>
</dbReference>
<dbReference type="PANTHER" id="PTHR11138:SF5">
    <property type="entry name" value="METHIONYL-TRNA FORMYLTRANSFERASE, MITOCHONDRIAL"/>
    <property type="match status" value="1"/>
</dbReference>
<dbReference type="PANTHER" id="PTHR11138">
    <property type="entry name" value="METHIONYL-TRNA FORMYLTRANSFERASE"/>
    <property type="match status" value="1"/>
</dbReference>
<dbReference type="EMBL" id="WXFA01000024">
    <property type="protein sequence ID" value="MBM3094278.1"/>
    <property type="molecule type" value="Genomic_DNA"/>
</dbReference>
<reference evidence="3 4" key="1">
    <citation type="submission" date="2020-01" db="EMBL/GenBank/DDBJ databases">
        <title>Draft genome assembly of Ensifer adhaerens T173.</title>
        <authorList>
            <person name="Craig J.E."/>
            <person name="Stinchcombe J.R."/>
        </authorList>
    </citation>
    <scope>NUCLEOTIDE SEQUENCE [LARGE SCALE GENOMIC DNA]</scope>
    <source>
        <strain evidence="3 4">T173</strain>
    </source>
</reference>
<feature type="domain" description="Formyl transferase N-terminal" evidence="1">
    <location>
        <begin position="58"/>
        <end position="177"/>
    </location>
</feature>
<dbReference type="SUPFAM" id="SSF53328">
    <property type="entry name" value="Formyltransferase"/>
    <property type="match status" value="1"/>
</dbReference>
<dbReference type="InterPro" id="IPR011034">
    <property type="entry name" value="Formyl_transferase-like_C_sf"/>
</dbReference>
<evidence type="ECO:0000259" key="2">
    <source>
        <dbReference type="Pfam" id="PF02911"/>
    </source>
</evidence>
<comment type="caution">
    <text evidence="3">The sequence shown here is derived from an EMBL/GenBank/DDBJ whole genome shotgun (WGS) entry which is preliminary data.</text>
</comment>
<feature type="domain" description="Formyl transferase C-terminal" evidence="2">
    <location>
        <begin position="204"/>
        <end position="286"/>
    </location>
</feature>